<reference evidence="1 2" key="1">
    <citation type="submission" date="2020-07" db="EMBL/GenBank/DDBJ databases">
        <title>Sequencing the genomes of 1000 actinobacteria strains.</title>
        <authorList>
            <person name="Klenk H.-P."/>
        </authorList>
    </citation>
    <scope>NUCLEOTIDE SEQUENCE [LARGE SCALE GENOMIC DNA]</scope>
    <source>
        <strain evidence="1 2">DSM 44749</strain>
    </source>
</reference>
<dbReference type="PANTHER" id="PTHR41913:SF1">
    <property type="entry name" value="DUF1684 DOMAIN-CONTAINING PROTEIN"/>
    <property type="match status" value="1"/>
</dbReference>
<keyword evidence="2" id="KW-1185">Reference proteome</keyword>
<dbReference type="PANTHER" id="PTHR41913">
    <property type="entry name" value="DUF1684 DOMAIN-CONTAINING PROTEIN"/>
    <property type="match status" value="1"/>
</dbReference>
<dbReference type="RefSeq" id="WP_179762360.1">
    <property type="nucleotide sequence ID" value="NZ_BAAAJZ010000007.1"/>
</dbReference>
<proteinExistence type="predicted"/>
<dbReference type="InterPro" id="IPR012467">
    <property type="entry name" value="DUF1684"/>
</dbReference>
<dbReference type="GeneID" id="98054575"/>
<evidence type="ECO:0008006" key="3">
    <source>
        <dbReference type="Google" id="ProtNLM"/>
    </source>
</evidence>
<dbReference type="AlphaFoldDB" id="A0A852WG93"/>
<gene>
    <name evidence="1" type="ORF">HDA37_004911</name>
</gene>
<sequence length="267" mass="27922">MTSTLTAHDAWRTAREQTLREPHGWLSLTALHWLDDGDGAVPGLPGTWRAAGPDEVAVTAVADDGIVLPGATGPLDGTAHVRPVDGAPGVMVTVGERVVEIARRTDAWALRVRDPQARTRTAFTGVPAWPYDPAAVVDAVFTPYDAPRTVTVDAVVAGVQHFPTAVGEVAFNWAGAPQRLVALAGKDGGLSLHFRDATSGDTTYGGGRILRTDDPAPDGTLEVDLNRVVNLPCAFTAHATCPLPPAGNTLDVAVEAGEKSPLRPDLA</sequence>
<protein>
    <recommendedName>
        <fullName evidence="3">DUF1684 domain-containing protein</fullName>
    </recommendedName>
</protein>
<organism evidence="1 2">
    <name type="scientific">Pseudonocardia alni</name>
    <name type="common">Amycolata alni</name>
    <dbReference type="NCBI Taxonomy" id="33907"/>
    <lineage>
        <taxon>Bacteria</taxon>
        <taxon>Bacillati</taxon>
        <taxon>Actinomycetota</taxon>
        <taxon>Actinomycetes</taxon>
        <taxon>Pseudonocardiales</taxon>
        <taxon>Pseudonocardiaceae</taxon>
        <taxon>Pseudonocardia</taxon>
    </lineage>
</organism>
<dbReference type="Proteomes" id="UP000549695">
    <property type="component" value="Unassembled WGS sequence"/>
</dbReference>
<evidence type="ECO:0000313" key="1">
    <source>
        <dbReference type="EMBL" id="NYG04626.1"/>
    </source>
</evidence>
<comment type="caution">
    <text evidence="1">The sequence shown here is derived from an EMBL/GenBank/DDBJ whole genome shotgun (WGS) entry which is preliminary data.</text>
</comment>
<name>A0A852WG93_PSEA5</name>
<accession>A0A852WG93</accession>
<dbReference type="EMBL" id="JACCCZ010000001">
    <property type="protein sequence ID" value="NYG04626.1"/>
    <property type="molecule type" value="Genomic_DNA"/>
</dbReference>
<evidence type="ECO:0000313" key="2">
    <source>
        <dbReference type="Proteomes" id="UP000549695"/>
    </source>
</evidence>
<dbReference type="Pfam" id="PF07920">
    <property type="entry name" value="DUF1684"/>
    <property type="match status" value="1"/>
</dbReference>